<dbReference type="InterPro" id="IPR002716">
    <property type="entry name" value="PIN_dom"/>
</dbReference>
<dbReference type="HAMAP" id="MF_00265">
    <property type="entry name" value="VapC_Nob1"/>
    <property type="match status" value="1"/>
</dbReference>
<dbReference type="GO" id="GO:0000287">
    <property type="term" value="F:magnesium ion binding"/>
    <property type="evidence" value="ECO:0007669"/>
    <property type="project" value="UniProtKB-UniRule"/>
</dbReference>
<comment type="function">
    <text evidence="5">Toxic component of a toxin-antitoxin (TA) system. An RNase.</text>
</comment>
<dbReference type="Pfam" id="PF01850">
    <property type="entry name" value="PIN"/>
    <property type="match status" value="1"/>
</dbReference>
<keyword evidence="1 5" id="KW-1277">Toxin-antitoxin system</keyword>
<evidence type="ECO:0000256" key="5">
    <source>
        <dbReference type="HAMAP-Rule" id="MF_00265"/>
    </source>
</evidence>
<dbReference type="SUPFAM" id="SSF88723">
    <property type="entry name" value="PIN domain-like"/>
    <property type="match status" value="1"/>
</dbReference>
<accession>A0A518H4E3</accession>
<dbReference type="Proteomes" id="UP000317835">
    <property type="component" value="Chromosome"/>
</dbReference>
<keyword evidence="3 5" id="KW-0479">Metal-binding</keyword>
<keyword evidence="4 5" id="KW-0378">Hydrolase</keyword>
<organism evidence="7 8">
    <name type="scientific">Tautonia plasticadhaerens</name>
    <dbReference type="NCBI Taxonomy" id="2527974"/>
    <lineage>
        <taxon>Bacteria</taxon>
        <taxon>Pseudomonadati</taxon>
        <taxon>Planctomycetota</taxon>
        <taxon>Planctomycetia</taxon>
        <taxon>Isosphaerales</taxon>
        <taxon>Isosphaeraceae</taxon>
        <taxon>Tautonia</taxon>
    </lineage>
</organism>
<dbReference type="GO" id="GO:0004540">
    <property type="term" value="F:RNA nuclease activity"/>
    <property type="evidence" value="ECO:0007669"/>
    <property type="project" value="InterPro"/>
</dbReference>
<evidence type="ECO:0000256" key="4">
    <source>
        <dbReference type="ARBA" id="ARBA00022801"/>
    </source>
</evidence>
<dbReference type="GO" id="GO:0090729">
    <property type="term" value="F:toxin activity"/>
    <property type="evidence" value="ECO:0007669"/>
    <property type="project" value="UniProtKB-KW"/>
</dbReference>
<dbReference type="OrthoDB" id="272628at2"/>
<dbReference type="InterPro" id="IPR022907">
    <property type="entry name" value="VapC_family"/>
</dbReference>
<evidence type="ECO:0000259" key="6">
    <source>
        <dbReference type="Pfam" id="PF01850"/>
    </source>
</evidence>
<feature type="domain" description="PIN" evidence="6">
    <location>
        <begin position="4"/>
        <end position="129"/>
    </location>
</feature>
<dbReference type="KEGG" id="tpla:ElP_35910"/>
<dbReference type="EC" id="3.1.-.-" evidence="5"/>
<sequence length="140" mass="15138">MLTYLDSCILIYWVEGPAPFDARARAHLATLQAAGHRFAISDFTRLECLVKPLGLGDGALLLDYERMFLAPGVTVVPLSTPVFDRAAHIRGHHAYASSGKRYSAQDALHLAAAVQAGCTSFLTNDNRLAGFPDLTVEVLP</sequence>
<feature type="binding site" evidence="5">
    <location>
        <position position="6"/>
    </location>
    <ligand>
        <name>Mg(2+)</name>
        <dbReference type="ChEBI" id="CHEBI:18420"/>
    </ligand>
</feature>
<dbReference type="EMBL" id="CP036426">
    <property type="protein sequence ID" value="QDV35687.1"/>
    <property type="molecule type" value="Genomic_DNA"/>
</dbReference>
<gene>
    <name evidence="7" type="primary">vapC_2</name>
    <name evidence="5" type="synonym">vapC</name>
    <name evidence="7" type="ORF">ElP_35910</name>
</gene>
<keyword evidence="7" id="KW-0255">Endonuclease</keyword>
<name>A0A518H4E3_9BACT</name>
<feature type="binding site" evidence="5">
    <location>
        <position position="106"/>
    </location>
    <ligand>
        <name>Mg(2+)</name>
        <dbReference type="ChEBI" id="CHEBI:18420"/>
    </ligand>
</feature>
<evidence type="ECO:0000313" key="7">
    <source>
        <dbReference type="EMBL" id="QDV35687.1"/>
    </source>
</evidence>
<comment type="cofactor">
    <cofactor evidence="5">
        <name>Mg(2+)</name>
        <dbReference type="ChEBI" id="CHEBI:18420"/>
    </cofactor>
</comment>
<keyword evidence="2 5" id="KW-0540">Nuclease</keyword>
<dbReference type="Gene3D" id="3.40.50.1010">
    <property type="entry name" value="5'-nuclease"/>
    <property type="match status" value="1"/>
</dbReference>
<evidence type="ECO:0000313" key="8">
    <source>
        <dbReference type="Proteomes" id="UP000317835"/>
    </source>
</evidence>
<dbReference type="InterPro" id="IPR029060">
    <property type="entry name" value="PIN-like_dom_sf"/>
</dbReference>
<keyword evidence="8" id="KW-1185">Reference proteome</keyword>
<protein>
    <recommendedName>
        <fullName evidence="5">Ribonuclease VapC</fullName>
        <shortName evidence="5">RNase VapC</shortName>
        <ecNumber evidence="5">3.1.-.-</ecNumber>
    </recommendedName>
    <alternativeName>
        <fullName evidence="5">Toxin VapC</fullName>
    </alternativeName>
</protein>
<keyword evidence="5" id="KW-0460">Magnesium</keyword>
<keyword evidence="5" id="KW-0800">Toxin</keyword>
<evidence type="ECO:0000256" key="3">
    <source>
        <dbReference type="ARBA" id="ARBA00022723"/>
    </source>
</evidence>
<evidence type="ECO:0000256" key="2">
    <source>
        <dbReference type="ARBA" id="ARBA00022722"/>
    </source>
</evidence>
<dbReference type="AlphaFoldDB" id="A0A518H4E3"/>
<proteinExistence type="inferred from homology"/>
<dbReference type="GO" id="GO:0016787">
    <property type="term" value="F:hydrolase activity"/>
    <property type="evidence" value="ECO:0007669"/>
    <property type="project" value="UniProtKB-KW"/>
</dbReference>
<dbReference type="GO" id="GO:0004519">
    <property type="term" value="F:endonuclease activity"/>
    <property type="evidence" value="ECO:0007669"/>
    <property type="project" value="UniProtKB-KW"/>
</dbReference>
<reference evidence="7 8" key="1">
    <citation type="submission" date="2019-02" db="EMBL/GenBank/DDBJ databases">
        <title>Deep-cultivation of Planctomycetes and their phenomic and genomic characterization uncovers novel biology.</title>
        <authorList>
            <person name="Wiegand S."/>
            <person name="Jogler M."/>
            <person name="Boedeker C."/>
            <person name="Pinto D."/>
            <person name="Vollmers J."/>
            <person name="Rivas-Marin E."/>
            <person name="Kohn T."/>
            <person name="Peeters S.H."/>
            <person name="Heuer A."/>
            <person name="Rast P."/>
            <person name="Oberbeckmann S."/>
            <person name="Bunk B."/>
            <person name="Jeske O."/>
            <person name="Meyerdierks A."/>
            <person name="Storesund J.E."/>
            <person name="Kallscheuer N."/>
            <person name="Luecker S."/>
            <person name="Lage O.M."/>
            <person name="Pohl T."/>
            <person name="Merkel B.J."/>
            <person name="Hornburger P."/>
            <person name="Mueller R.-W."/>
            <person name="Bruemmer F."/>
            <person name="Labrenz M."/>
            <person name="Spormann A.M."/>
            <person name="Op den Camp H."/>
            <person name="Overmann J."/>
            <person name="Amann R."/>
            <person name="Jetten M.S.M."/>
            <person name="Mascher T."/>
            <person name="Medema M.H."/>
            <person name="Devos D.P."/>
            <person name="Kaster A.-K."/>
            <person name="Ovreas L."/>
            <person name="Rohde M."/>
            <person name="Galperin M.Y."/>
            <person name="Jogler C."/>
        </authorList>
    </citation>
    <scope>NUCLEOTIDE SEQUENCE [LARGE SCALE GENOMIC DNA]</scope>
    <source>
        <strain evidence="7 8">ElP</strain>
    </source>
</reference>
<comment type="similarity">
    <text evidence="5">Belongs to the PINc/VapC protein family.</text>
</comment>
<dbReference type="RefSeq" id="WP_145271416.1">
    <property type="nucleotide sequence ID" value="NZ_CP036426.1"/>
</dbReference>
<evidence type="ECO:0000256" key="1">
    <source>
        <dbReference type="ARBA" id="ARBA00022649"/>
    </source>
</evidence>